<dbReference type="EMBL" id="AZHE01000029">
    <property type="protein sequence ID" value="KHN94820.1"/>
    <property type="molecule type" value="Genomic_DNA"/>
</dbReference>
<feature type="compositionally biased region" description="Polar residues" evidence="1">
    <location>
        <begin position="112"/>
        <end position="123"/>
    </location>
</feature>
<dbReference type="OrthoDB" id="5235700at2759"/>
<dbReference type="RefSeq" id="XP_040675886.1">
    <property type="nucleotide sequence ID" value="XM_040826037.1"/>
</dbReference>
<reference evidence="2 3" key="1">
    <citation type="journal article" date="2014" name="Proc. Natl. Acad. Sci. U.S.A.">
        <title>Trajectory and genomic determinants of fungal-pathogen speciation and host adaptation.</title>
        <authorList>
            <person name="Hu X."/>
            <person name="Xiao G."/>
            <person name="Zheng P."/>
            <person name="Shang Y."/>
            <person name="Su Y."/>
            <person name="Zhang X."/>
            <person name="Liu X."/>
            <person name="Zhan S."/>
            <person name="St Leger R.J."/>
            <person name="Wang C."/>
        </authorList>
    </citation>
    <scope>NUCLEOTIDE SEQUENCE [LARGE SCALE GENOMIC DNA]</scope>
    <source>
        <strain evidence="2 3">ARSEF 1941</strain>
    </source>
</reference>
<feature type="region of interest" description="Disordered" evidence="1">
    <location>
        <begin position="219"/>
        <end position="252"/>
    </location>
</feature>
<feature type="region of interest" description="Disordered" evidence="1">
    <location>
        <begin position="172"/>
        <end position="201"/>
    </location>
</feature>
<comment type="caution">
    <text evidence="2">The sequence shown here is derived from an EMBL/GenBank/DDBJ whole genome shotgun (WGS) entry which is preliminary data.</text>
</comment>
<proteinExistence type="predicted"/>
<dbReference type="HOGENOM" id="CLU_067853_0_0_1"/>
<feature type="compositionally biased region" description="Basic and acidic residues" evidence="1">
    <location>
        <begin position="90"/>
        <end position="110"/>
    </location>
</feature>
<dbReference type="AlphaFoldDB" id="A0A0B2WPA7"/>
<gene>
    <name evidence="2" type="ORF">MAM_07239</name>
</gene>
<evidence type="ECO:0000313" key="2">
    <source>
        <dbReference type="EMBL" id="KHN94820.1"/>
    </source>
</evidence>
<name>A0A0B2WPA7_METAS</name>
<protein>
    <submittedName>
        <fullName evidence="2">Uncharacterized protein</fullName>
    </submittedName>
</protein>
<dbReference type="STRING" id="1081103.A0A0B2WPA7"/>
<dbReference type="Proteomes" id="UP000030816">
    <property type="component" value="Unassembled WGS sequence"/>
</dbReference>
<feature type="compositionally biased region" description="Pro residues" evidence="1">
    <location>
        <begin position="227"/>
        <end position="246"/>
    </location>
</feature>
<feature type="compositionally biased region" description="Polar residues" evidence="1">
    <location>
        <begin position="177"/>
        <end position="186"/>
    </location>
</feature>
<feature type="region of interest" description="Disordered" evidence="1">
    <location>
        <begin position="62"/>
        <end position="126"/>
    </location>
</feature>
<keyword evidence="3" id="KW-1185">Reference proteome</keyword>
<evidence type="ECO:0000313" key="3">
    <source>
        <dbReference type="Proteomes" id="UP000030816"/>
    </source>
</evidence>
<evidence type="ECO:0000256" key="1">
    <source>
        <dbReference type="SAM" id="MobiDB-lite"/>
    </source>
</evidence>
<accession>A0A0B2WPA7</accession>
<dbReference type="GeneID" id="63741694"/>
<organism evidence="2 3">
    <name type="scientific">Metarhizium album (strain ARSEF 1941)</name>
    <dbReference type="NCBI Taxonomy" id="1081103"/>
    <lineage>
        <taxon>Eukaryota</taxon>
        <taxon>Fungi</taxon>
        <taxon>Dikarya</taxon>
        <taxon>Ascomycota</taxon>
        <taxon>Pezizomycotina</taxon>
        <taxon>Sordariomycetes</taxon>
        <taxon>Hypocreomycetidae</taxon>
        <taxon>Hypocreales</taxon>
        <taxon>Clavicipitaceae</taxon>
        <taxon>Metarhizium</taxon>
    </lineage>
</organism>
<sequence>MPATLLTNRETTPASGSLTMADYLKAQQPTLDKIRTGLAIFAVFTIVRFVLQHSYALARRRRRLPPQSASRDVSPAPAHLQYSRRQAWHLNEKATTDNMKGEHSVTRDGRGTATQTKLTTVDPNRSPEAEALAKQFISRLPPAPPLTPPQLSSAVFTIAPGRPHAVDSFMRQPNPDYMSSTSSVVPQSDAADAPTTPRRRSYQRTLPIGIPTPQQSFEAAVDSANPPLSPSSYPPTSPLLPPPPPGAAEAFGDGQAQRPVKIQGEIISVLDNEGTGWTRHTRVYGGGVCLACAASGGDDAGGFYGATVTPEEMRQGAYTRRSSSVFVQS</sequence>